<dbReference type="InterPro" id="IPR003594">
    <property type="entry name" value="HATPase_dom"/>
</dbReference>
<dbReference type="RefSeq" id="WP_377962525.1">
    <property type="nucleotide sequence ID" value="NZ_JBHZOL010000031.1"/>
</dbReference>
<dbReference type="InterPro" id="IPR036097">
    <property type="entry name" value="HisK_dim/P_sf"/>
</dbReference>
<comment type="caution">
    <text evidence="15">The sequence shown here is derived from an EMBL/GenBank/DDBJ whole genome shotgun (WGS) entry which is preliminary data.</text>
</comment>
<gene>
    <name evidence="15" type="ORF">ACFVKH_05010</name>
</gene>
<evidence type="ECO:0000256" key="7">
    <source>
        <dbReference type="ARBA" id="ARBA00023012"/>
    </source>
</evidence>
<keyword evidence="10" id="KW-0812">Transmembrane</keyword>
<dbReference type="SMART" id="SM00448">
    <property type="entry name" value="REC"/>
    <property type="match status" value="1"/>
</dbReference>
<evidence type="ECO:0000313" key="15">
    <source>
        <dbReference type="EMBL" id="MFE4105626.1"/>
    </source>
</evidence>
<dbReference type="Pfam" id="PF00512">
    <property type="entry name" value="HisKA"/>
    <property type="match status" value="1"/>
</dbReference>
<dbReference type="PROSITE" id="PS50110">
    <property type="entry name" value="RESPONSE_REGULATORY"/>
    <property type="match status" value="2"/>
</dbReference>
<dbReference type="EC" id="2.7.13.3" evidence="3"/>
<keyword evidence="9" id="KW-0175">Coiled coil</keyword>
<proteinExistence type="predicted"/>
<dbReference type="Pfam" id="PF00672">
    <property type="entry name" value="HAMP"/>
    <property type="match status" value="1"/>
</dbReference>
<dbReference type="Pfam" id="PF02518">
    <property type="entry name" value="HATPase_c"/>
    <property type="match status" value="1"/>
</dbReference>
<evidence type="ECO:0000256" key="2">
    <source>
        <dbReference type="ARBA" id="ARBA00004370"/>
    </source>
</evidence>
<evidence type="ECO:0000256" key="8">
    <source>
        <dbReference type="PROSITE-ProRule" id="PRU00169"/>
    </source>
</evidence>
<dbReference type="Proteomes" id="UP001600165">
    <property type="component" value="Unassembled WGS sequence"/>
</dbReference>
<dbReference type="InterPro" id="IPR004358">
    <property type="entry name" value="Sig_transdc_His_kin-like_C"/>
</dbReference>
<keyword evidence="10" id="KW-1133">Transmembrane helix</keyword>
<dbReference type="EMBL" id="JBHZOL010000031">
    <property type="protein sequence ID" value="MFE4105626.1"/>
    <property type="molecule type" value="Genomic_DNA"/>
</dbReference>
<evidence type="ECO:0000256" key="6">
    <source>
        <dbReference type="ARBA" id="ARBA00022777"/>
    </source>
</evidence>
<feature type="transmembrane region" description="Helical" evidence="10">
    <location>
        <begin position="31"/>
        <end position="52"/>
    </location>
</feature>
<name>A0ABW6IBU4_9CYAN</name>
<dbReference type="InterPro" id="IPR035965">
    <property type="entry name" value="PAS-like_dom_sf"/>
</dbReference>
<keyword evidence="7" id="KW-0902">Two-component regulatory system</keyword>
<dbReference type="Gene3D" id="3.30.565.10">
    <property type="entry name" value="Histidine kinase-like ATPase, C-terminal domain"/>
    <property type="match status" value="1"/>
</dbReference>
<evidence type="ECO:0000256" key="5">
    <source>
        <dbReference type="ARBA" id="ARBA00022679"/>
    </source>
</evidence>
<dbReference type="CDD" id="cd06225">
    <property type="entry name" value="HAMP"/>
    <property type="match status" value="1"/>
</dbReference>
<feature type="domain" description="Response regulatory" evidence="12">
    <location>
        <begin position="713"/>
        <end position="826"/>
    </location>
</feature>
<keyword evidence="16" id="KW-1185">Reference proteome</keyword>
<evidence type="ECO:0000259" key="13">
    <source>
        <dbReference type="PROSITE" id="PS50112"/>
    </source>
</evidence>
<reference evidence="15 16" key="1">
    <citation type="submission" date="2024-10" db="EMBL/GenBank/DDBJ databases">
        <authorList>
            <person name="Ratan Roy A."/>
            <person name="Morales Sandoval P.H."/>
            <person name="De Los Santos Villalobos S."/>
            <person name="Chakraborty S."/>
            <person name="Mukherjee J."/>
        </authorList>
    </citation>
    <scope>NUCLEOTIDE SEQUENCE [LARGE SCALE GENOMIC DNA]</scope>
    <source>
        <strain evidence="15 16">S1</strain>
    </source>
</reference>
<dbReference type="SMART" id="SM00387">
    <property type="entry name" value="HATPase_c"/>
    <property type="match status" value="1"/>
</dbReference>
<dbReference type="PANTHER" id="PTHR43047:SF72">
    <property type="entry name" value="OSMOSENSING HISTIDINE PROTEIN KINASE SLN1"/>
    <property type="match status" value="1"/>
</dbReference>
<dbReference type="PANTHER" id="PTHR43047">
    <property type="entry name" value="TWO-COMPONENT HISTIDINE PROTEIN KINASE"/>
    <property type="match status" value="1"/>
</dbReference>
<comment type="subcellular location">
    <subcellularLocation>
        <location evidence="2">Membrane</location>
    </subcellularLocation>
</comment>
<dbReference type="Gene3D" id="1.10.287.130">
    <property type="match status" value="1"/>
</dbReference>
<evidence type="ECO:0000256" key="10">
    <source>
        <dbReference type="SAM" id="Phobius"/>
    </source>
</evidence>
<dbReference type="PROSITE" id="PS50112">
    <property type="entry name" value="PAS"/>
    <property type="match status" value="1"/>
</dbReference>
<feature type="domain" description="Histidine kinase" evidence="11">
    <location>
        <begin position="445"/>
        <end position="677"/>
    </location>
</feature>
<accession>A0ABW6IBU4</accession>
<dbReference type="SMART" id="SM00388">
    <property type="entry name" value="HisKA"/>
    <property type="match status" value="1"/>
</dbReference>
<dbReference type="Pfam" id="PF13188">
    <property type="entry name" value="PAS_8"/>
    <property type="match status" value="1"/>
</dbReference>
<feature type="modified residue" description="4-aspartylphosphate" evidence="8">
    <location>
        <position position="762"/>
    </location>
</feature>
<feature type="modified residue" description="4-aspartylphosphate" evidence="8">
    <location>
        <position position="883"/>
    </location>
</feature>
<dbReference type="Gene3D" id="3.40.50.2300">
    <property type="match status" value="2"/>
</dbReference>
<evidence type="ECO:0000256" key="9">
    <source>
        <dbReference type="SAM" id="Coils"/>
    </source>
</evidence>
<dbReference type="SUPFAM" id="SSF55874">
    <property type="entry name" value="ATPase domain of HSP90 chaperone/DNA topoisomerase II/histidine kinase"/>
    <property type="match status" value="1"/>
</dbReference>
<dbReference type="Gene3D" id="3.30.450.20">
    <property type="entry name" value="PAS domain"/>
    <property type="match status" value="1"/>
</dbReference>
<evidence type="ECO:0000256" key="4">
    <source>
        <dbReference type="ARBA" id="ARBA00022553"/>
    </source>
</evidence>
<dbReference type="PROSITE" id="PS50109">
    <property type="entry name" value="HIS_KIN"/>
    <property type="match status" value="1"/>
</dbReference>
<keyword evidence="5" id="KW-0808">Transferase</keyword>
<dbReference type="InterPro" id="IPR003660">
    <property type="entry name" value="HAMP_dom"/>
</dbReference>
<protein>
    <recommendedName>
        <fullName evidence="3">histidine kinase</fullName>
        <ecNumber evidence="3">2.7.13.3</ecNumber>
    </recommendedName>
</protein>
<comment type="catalytic activity">
    <reaction evidence="1">
        <text>ATP + protein L-histidine = ADP + protein N-phospho-L-histidine.</text>
        <dbReference type="EC" id="2.7.13.3"/>
    </reaction>
</comment>
<evidence type="ECO:0000259" key="12">
    <source>
        <dbReference type="PROSITE" id="PS50110"/>
    </source>
</evidence>
<feature type="domain" description="Response regulatory" evidence="12">
    <location>
        <begin position="834"/>
        <end position="920"/>
    </location>
</feature>
<evidence type="ECO:0000256" key="1">
    <source>
        <dbReference type="ARBA" id="ARBA00000085"/>
    </source>
</evidence>
<keyword evidence="4 8" id="KW-0597">Phosphoprotein</keyword>
<dbReference type="Gene3D" id="6.10.340.10">
    <property type="match status" value="1"/>
</dbReference>
<dbReference type="SUPFAM" id="SSF55785">
    <property type="entry name" value="PYP-like sensor domain (PAS domain)"/>
    <property type="match status" value="1"/>
</dbReference>
<dbReference type="InterPro" id="IPR003661">
    <property type="entry name" value="HisK_dim/P_dom"/>
</dbReference>
<dbReference type="CDD" id="cd00082">
    <property type="entry name" value="HisKA"/>
    <property type="match status" value="1"/>
</dbReference>
<dbReference type="SMART" id="SM00091">
    <property type="entry name" value="PAS"/>
    <property type="match status" value="1"/>
</dbReference>
<dbReference type="SUPFAM" id="SSF158472">
    <property type="entry name" value="HAMP domain-like"/>
    <property type="match status" value="1"/>
</dbReference>
<keyword evidence="6" id="KW-0418">Kinase</keyword>
<dbReference type="SUPFAM" id="SSF52172">
    <property type="entry name" value="CheY-like"/>
    <property type="match status" value="2"/>
</dbReference>
<dbReference type="InterPro" id="IPR000014">
    <property type="entry name" value="PAS"/>
</dbReference>
<dbReference type="SMART" id="SM00304">
    <property type="entry name" value="HAMP"/>
    <property type="match status" value="1"/>
</dbReference>
<dbReference type="PROSITE" id="PS50885">
    <property type="entry name" value="HAMP"/>
    <property type="match status" value="1"/>
</dbReference>
<feature type="domain" description="PAS" evidence="13">
    <location>
        <begin position="321"/>
        <end position="358"/>
    </location>
</feature>
<feature type="transmembrane region" description="Helical" evidence="10">
    <location>
        <begin position="231"/>
        <end position="250"/>
    </location>
</feature>
<dbReference type="Pfam" id="PF00072">
    <property type="entry name" value="Response_reg"/>
    <property type="match status" value="1"/>
</dbReference>
<dbReference type="InterPro" id="IPR011006">
    <property type="entry name" value="CheY-like_superfamily"/>
</dbReference>
<evidence type="ECO:0000259" key="14">
    <source>
        <dbReference type="PROSITE" id="PS50885"/>
    </source>
</evidence>
<evidence type="ECO:0000259" key="11">
    <source>
        <dbReference type="PROSITE" id="PS50109"/>
    </source>
</evidence>
<evidence type="ECO:0000256" key="3">
    <source>
        <dbReference type="ARBA" id="ARBA00012438"/>
    </source>
</evidence>
<keyword evidence="10" id="KW-0472">Membrane</keyword>
<dbReference type="InterPro" id="IPR036890">
    <property type="entry name" value="HATPase_C_sf"/>
</dbReference>
<organism evidence="15 16">
    <name type="scientific">Almyronema epifaneia S1</name>
    <dbReference type="NCBI Taxonomy" id="2991925"/>
    <lineage>
        <taxon>Bacteria</taxon>
        <taxon>Bacillati</taxon>
        <taxon>Cyanobacteriota</taxon>
        <taxon>Cyanophyceae</taxon>
        <taxon>Nodosilineales</taxon>
        <taxon>Nodosilineaceae</taxon>
        <taxon>Almyronema</taxon>
        <taxon>Almyronema epifaneia</taxon>
    </lineage>
</organism>
<dbReference type="InterPro" id="IPR005467">
    <property type="entry name" value="His_kinase_dom"/>
</dbReference>
<feature type="domain" description="HAMP" evidence="14">
    <location>
        <begin position="252"/>
        <end position="305"/>
    </location>
</feature>
<evidence type="ECO:0000313" key="16">
    <source>
        <dbReference type="Proteomes" id="UP001600165"/>
    </source>
</evidence>
<dbReference type="PRINTS" id="PR00344">
    <property type="entry name" value="BCTRLSENSOR"/>
</dbReference>
<dbReference type="SUPFAM" id="SSF47384">
    <property type="entry name" value="Homodimeric domain of signal transducing histidine kinase"/>
    <property type="match status" value="1"/>
</dbReference>
<dbReference type="CDD" id="cd16922">
    <property type="entry name" value="HATPase_EvgS-ArcB-TorS-like"/>
    <property type="match status" value="1"/>
</dbReference>
<dbReference type="InterPro" id="IPR001789">
    <property type="entry name" value="Sig_transdc_resp-reg_receiver"/>
</dbReference>
<feature type="coiled-coil region" evidence="9">
    <location>
        <begin position="297"/>
        <end position="327"/>
    </location>
</feature>
<sequence length="920" mass="100394">MSSFVSSPSTPQPAPSLVGRWLHHFRVGQKIGLGYALALGLAVVGTTTGILIGNTSQNRAHRLLDDAFEETKILTQLEIAITHARSHQQNLATLLLNPENLQATQANFEEHAAVFRENWAALEASYQEDVQVSSLESAEEVALMAALTEQHQVVESYLQQAERLLDQLDLASLSTREIEALQAELLTLAQNNAADLERFSKSLESSIAESNEELKTAEETILAAQTFRNQAVACSMLLSVALAALFAILISRSITRPIKSLESLAQQVTHQEDFNLQAPVFSADEVGTLATAFNQLIDRVGDRTEALEQARNTLEQTVKERTQQLNAIIDNLGDGLLVTNASGQITRFNPALLKMFNLPTAALHPPLVIDHLNATLAALVAENRANPDLTPTADIELTEGRIGQALVSSITQEATATADHQSVVLIRDITAEKEIDQMKTDFISTVSHELRTPLTSVLGFARLVQKKLEEVILPYAHTDDKKTQRAVRQVRDNLQIIVSEGERLTALINDVLDIAKIEAGKIEWNMQPIAINTLLEQAIAATTVLAQNSGLRITLDPAPDLPPVAGDRDRLIQVMINLISNAIKFTEKGAITCRTHQQGEEIIVSVVDPGVGIAEGDRDKVFEKFKQVGAVMTNKPKGTGLGLPICKQIIEHHGGRIWVESTLGEGSTFSFALPLIPEAVEGISALDLKSLLQQLKENVDRTAHNESNQTQKTILVVDDEPQIRNLLRQELEEAGYRVQEAPDGISALQQVKVSPPDLIILDVMMPNINGFDLAAVLKNNPDTMAIPTIILSIIQDQARGYRLGIDSYISKPVDTDRLLEDVRSLLAKGPSQKKVLIVDADLSVNKALTQVLLSKGYAVTEAMSGADGIQKALSFKPDMIIVDANLSKAHDMVKTLRFDNGLENIFFILLGKDGAIELNA</sequence>